<evidence type="ECO:0000313" key="3">
    <source>
        <dbReference type="EMBL" id="ATI41825.1"/>
    </source>
</evidence>
<dbReference type="SUPFAM" id="SSF56112">
    <property type="entry name" value="Protein kinase-like (PK-like)"/>
    <property type="match status" value="1"/>
</dbReference>
<gene>
    <name evidence="3" type="ORF">CBW24_07315</name>
</gene>
<dbReference type="InterPro" id="IPR011009">
    <property type="entry name" value="Kinase-like_dom_sf"/>
</dbReference>
<dbReference type="GO" id="GO:0016301">
    <property type="term" value="F:kinase activity"/>
    <property type="evidence" value="ECO:0007669"/>
    <property type="project" value="UniProtKB-UniRule"/>
</dbReference>
<evidence type="ECO:0000256" key="2">
    <source>
        <dbReference type="PIRNR" id="PIRNR006221"/>
    </source>
</evidence>
<organism evidence="3 4">
    <name type="scientific">Pacificitalea manganoxidans</name>
    <dbReference type="NCBI Taxonomy" id="1411902"/>
    <lineage>
        <taxon>Bacteria</taxon>
        <taxon>Pseudomonadati</taxon>
        <taxon>Pseudomonadota</taxon>
        <taxon>Alphaproteobacteria</taxon>
        <taxon>Rhodobacterales</taxon>
        <taxon>Paracoccaceae</taxon>
        <taxon>Pacificitalea</taxon>
    </lineage>
</organism>
<sequence>MPAPPARETEAQLTARVGHVLGRGVAGLRPLGGGDLSTVYAALLAGGDTLVVKPGPDMAAEADMLRAIRMTGCPAPQVLHAGPDLMVMEHMPAGGKPGPEGWAELGHALRLLHADTAPDYGWHRDHAFGPAPIPNGRVAEWPLFWAENRLLAWPEALPRKIAARVETIAHRIDDLLPATPPAALLHGDLWSGNVLWTAEGRLSALIDPASYHGHGEVDLAMLHLFGQPDDALHIAYGTDPDFLRRRAVYQLWPALVHLRLFGRAYLGMVTDLLDRLKA</sequence>
<dbReference type="InterPro" id="IPR016477">
    <property type="entry name" value="Fructo-/Ketosamine-3-kinase"/>
</dbReference>
<proteinExistence type="inferred from homology"/>
<evidence type="ECO:0000313" key="4">
    <source>
        <dbReference type="Proteomes" id="UP000219050"/>
    </source>
</evidence>
<keyword evidence="2" id="KW-0808">Transferase</keyword>
<comment type="similarity">
    <text evidence="1 2">Belongs to the fructosamine kinase family.</text>
</comment>
<dbReference type="KEGG" id="cmag:CBW24_07315"/>
<dbReference type="AlphaFoldDB" id="A0A291LZF1"/>
<dbReference type="RefSeq" id="WP_097373162.1">
    <property type="nucleotide sequence ID" value="NZ_CP021404.1"/>
</dbReference>
<dbReference type="PIRSF" id="PIRSF006221">
    <property type="entry name" value="Ketosamine-3-kinase"/>
    <property type="match status" value="1"/>
</dbReference>
<dbReference type="Gene3D" id="1.10.510.10">
    <property type="entry name" value="Transferase(Phosphotransferase) domain 1"/>
    <property type="match status" value="1"/>
</dbReference>
<keyword evidence="2" id="KW-0418">Kinase</keyword>
<accession>A0A291LZF1</accession>
<evidence type="ECO:0000256" key="1">
    <source>
        <dbReference type="ARBA" id="ARBA00009460"/>
    </source>
</evidence>
<dbReference type="Pfam" id="PF03881">
    <property type="entry name" value="Fructosamin_kin"/>
    <property type="match status" value="1"/>
</dbReference>
<protein>
    <recommendedName>
        <fullName evidence="5">Aminoglycoside phosphotransferase</fullName>
    </recommendedName>
</protein>
<dbReference type="Gene3D" id="1.20.1270.240">
    <property type="match status" value="1"/>
</dbReference>
<name>A0A291LZF1_9RHOB</name>
<reference evidence="3 4" key="1">
    <citation type="submission" date="2017-05" db="EMBL/GenBank/DDBJ databases">
        <title>Comparative genomic and metabolic analysis of manganese-oxidizing mechanisms in Celeribater manganoxidans DY25T: its adaption to the environment of polymetallic nodule.</title>
        <authorList>
            <person name="Wang X."/>
        </authorList>
    </citation>
    <scope>NUCLEOTIDE SEQUENCE [LARGE SCALE GENOMIC DNA]</scope>
    <source>
        <strain evidence="3 4">DY25</strain>
    </source>
</reference>
<dbReference type="OrthoDB" id="5291879at2"/>
<dbReference type="Gene3D" id="3.30.200.20">
    <property type="entry name" value="Phosphorylase Kinase, domain 1"/>
    <property type="match status" value="1"/>
</dbReference>
<keyword evidence="4" id="KW-1185">Reference proteome</keyword>
<dbReference type="PANTHER" id="PTHR12149:SF8">
    <property type="entry name" value="PROTEIN-RIBULOSAMINE 3-KINASE"/>
    <property type="match status" value="1"/>
</dbReference>
<evidence type="ECO:0008006" key="5">
    <source>
        <dbReference type="Google" id="ProtNLM"/>
    </source>
</evidence>
<dbReference type="PANTHER" id="PTHR12149">
    <property type="entry name" value="FRUCTOSAMINE 3 KINASE-RELATED PROTEIN"/>
    <property type="match status" value="1"/>
</dbReference>
<dbReference type="Proteomes" id="UP000219050">
    <property type="component" value="Chromosome"/>
</dbReference>
<dbReference type="EMBL" id="CP021404">
    <property type="protein sequence ID" value="ATI41825.1"/>
    <property type="molecule type" value="Genomic_DNA"/>
</dbReference>